<dbReference type="GO" id="GO:0022857">
    <property type="term" value="F:transmembrane transporter activity"/>
    <property type="evidence" value="ECO:0007669"/>
    <property type="project" value="InterPro"/>
</dbReference>
<name>A0A0D6MNX0_9PROT</name>
<gene>
    <name evidence="8" type="ORF">Tasa_038_091</name>
</gene>
<comment type="subcellular location">
    <subcellularLocation>
        <location evidence="1">Cell membrane</location>
        <topology evidence="1">Multi-pass membrane protein</topology>
    </subcellularLocation>
</comment>
<dbReference type="STRING" id="1231623.Tasa_038_091"/>
<keyword evidence="3" id="KW-1003">Cell membrane</keyword>
<evidence type="ECO:0000313" key="9">
    <source>
        <dbReference type="Proteomes" id="UP000032679"/>
    </source>
</evidence>
<feature type="transmembrane region" description="Helical" evidence="7">
    <location>
        <begin position="138"/>
        <end position="155"/>
    </location>
</feature>
<feature type="transmembrane region" description="Helical" evidence="7">
    <location>
        <begin position="161"/>
        <end position="187"/>
    </location>
</feature>
<evidence type="ECO:0000256" key="6">
    <source>
        <dbReference type="ARBA" id="ARBA00023136"/>
    </source>
</evidence>
<dbReference type="Proteomes" id="UP000032679">
    <property type="component" value="Unassembled WGS sequence"/>
</dbReference>
<dbReference type="Pfam" id="PF04632">
    <property type="entry name" value="FUSC"/>
    <property type="match status" value="1"/>
</dbReference>
<evidence type="ECO:0000256" key="4">
    <source>
        <dbReference type="ARBA" id="ARBA00022692"/>
    </source>
</evidence>
<keyword evidence="2" id="KW-0813">Transport</keyword>
<sequence length="724" mass="79175">MGARPLSSMRGWASGLASAWPKRKSGGFRWLYAPSPQAFGFALRNTAASFLALGIALWMELDSPVWAVMTVWAVAQNTRGESLSKARWRIVGTFLGAFGAVGIVAAFPQAPWLFFPTVALWVGICSGFATFVSNFRSYALVLAGYTCAIIAMDAASNPDNVFFIAVSRTTYIILGVVCEALMGMIFAQGQEREARREVRRKLLSALSLVSNALADILTQTDGAWREARSLFGTILTINSEIEFSEVEMGPHGHEGDHARAALAAVSILLSRGFGMATRIATLDVSSGVFQTTASHAATLLRSLPARLRRTEEVPGLLASLHALRDECRLRTVWLDDDGLTPLPDDRAPSAIDERAVHVALGEILLDMETAVTEYEASTHHISGDHFHFRLQSHRDPRAAIDNGIRAFAAVLITALFYEVTAWPNGLGFIAITSLVCGLFATRENPVLGTVVFLRGAIWAAIIAGVLALWITPSFSYFESLIPTVGIALFFCGLAKFNPSTAGAAAAFGLLMPDMLAIENHHRINEIAFMNGAMSVVFANVVATLVFRLVLPFDPNAERLRLRRQMLSELRALCHMRIPPRTSSWIGRNIDRFARLIRHAGPKPTRLIEDYLEGTLAVLTIGLNVIRLRTVMGRDHLPASARRAVDLLLIRMERSTGRHVSAAVSAQRTLSRLRALEAAEPDHIVRLELTRALTYVVVIAHALQANSAFLDEKHPFRGNPRTITA</sequence>
<evidence type="ECO:0000256" key="2">
    <source>
        <dbReference type="ARBA" id="ARBA00022448"/>
    </source>
</evidence>
<feature type="transmembrane region" description="Helical" evidence="7">
    <location>
        <begin position="113"/>
        <end position="131"/>
    </location>
</feature>
<dbReference type="PANTHER" id="PTHR30509">
    <property type="entry name" value="P-HYDROXYBENZOIC ACID EFFLUX PUMP SUBUNIT-RELATED"/>
    <property type="match status" value="1"/>
</dbReference>
<dbReference type="EMBL" id="BALE01000038">
    <property type="protein sequence ID" value="GAN55110.1"/>
    <property type="molecule type" value="Genomic_DNA"/>
</dbReference>
<proteinExistence type="predicted"/>
<evidence type="ECO:0000256" key="5">
    <source>
        <dbReference type="ARBA" id="ARBA00022989"/>
    </source>
</evidence>
<keyword evidence="9" id="KW-1185">Reference proteome</keyword>
<dbReference type="GO" id="GO:0005886">
    <property type="term" value="C:plasma membrane"/>
    <property type="evidence" value="ECO:0007669"/>
    <property type="project" value="UniProtKB-SubCell"/>
</dbReference>
<evidence type="ECO:0000256" key="7">
    <source>
        <dbReference type="SAM" id="Phobius"/>
    </source>
</evidence>
<evidence type="ECO:0000256" key="3">
    <source>
        <dbReference type="ARBA" id="ARBA00022475"/>
    </source>
</evidence>
<keyword evidence="4 7" id="KW-0812">Transmembrane</keyword>
<feature type="transmembrane region" description="Helical" evidence="7">
    <location>
        <begin position="452"/>
        <end position="470"/>
    </location>
</feature>
<evidence type="ECO:0000256" key="1">
    <source>
        <dbReference type="ARBA" id="ARBA00004651"/>
    </source>
</evidence>
<feature type="transmembrane region" description="Helical" evidence="7">
    <location>
        <begin position="529"/>
        <end position="550"/>
    </location>
</feature>
<feature type="transmembrane region" description="Helical" evidence="7">
    <location>
        <begin position="86"/>
        <end position="107"/>
    </location>
</feature>
<dbReference type="InterPro" id="IPR006726">
    <property type="entry name" value="PHBA_efflux_AaeB/fusaric-R"/>
</dbReference>
<evidence type="ECO:0008006" key="10">
    <source>
        <dbReference type="Google" id="ProtNLM"/>
    </source>
</evidence>
<dbReference type="PANTHER" id="PTHR30509:SF9">
    <property type="entry name" value="MULTIDRUG RESISTANCE PROTEIN MDTO"/>
    <property type="match status" value="1"/>
</dbReference>
<dbReference type="AlphaFoldDB" id="A0A0D6MNX0"/>
<dbReference type="RefSeq" id="WP_306301110.1">
    <property type="nucleotide sequence ID" value="NZ_BALE01000038.1"/>
</dbReference>
<keyword evidence="5 7" id="KW-1133">Transmembrane helix</keyword>
<organism evidence="8 9">
    <name type="scientific">Tanticharoenia sakaeratensis NBRC 103193</name>
    <dbReference type="NCBI Taxonomy" id="1231623"/>
    <lineage>
        <taxon>Bacteria</taxon>
        <taxon>Pseudomonadati</taxon>
        <taxon>Pseudomonadota</taxon>
        <taxon>Alphaproteobacteria</taxon>
        <taxon>Acetobacterales</taxon>
        <taxon>Acetobacteraceae</taxon>
        <taxon>Tanticharoenia</taxon>
    </lineage>
</organism>
<comment type="caution">
    <text evidence="8">The sequence shown here is derived from an EMBL/GenBank/DDBJ whole genome shotgun (WGS) entry which is preliminary data.</text>
</comment>
<accession>A0A0D6MNX0</accession>
<keyword evidence="6 7" id="KW-0472">Membrane</keyword>
<evidence type="ECO:0000313" key="8">
    <source>
        <dbReference type="EMBL" id="GAN55110.1"/>
    </source>
</evidence>
<protein>
    <recommendedName>
        <fullName evidence="10">Fusaric acid resistance protein FusB</fullName>
    </recommendedName>
</protein>
<reference evidence="8 9" key="1">
    <citation type="submission" date="2012-10" db="EMBL/GenBank/DDBJ databases">
        <title>Genome sequencing of Tanticharoenia sakaeratensis NBRC 103193.</title>
        <authorList>
            <person name="Azuma Y."/>
            <person name="Hadano H."/>
            <person name="Hirakawa H."/>
            <person name="Matsushita K."/>
        </authorList>
    </citation>
    <scope>NUCLEOTIDE SEQUENCE [LARGE SCALE GENOMIC DNA]</scope>
    <source>
        <strain evidence="8 9">NBRC 103193</strain>
    </source>
</reference>